<keyword evidence="5" id="KW-0249">Electron transport</keyword>
<protein>
    <recommendedName>
        <fullName evidence="5">Ferredoxin</fullName>
    </recommendedName>
</protein>
<dbReference type="KEGG" id="dax:FDQ92_05145"/>
<reference evidence="7 8" key="2">
    <citation type="submission" date="2019-05" db="EMBL/GenBank/DDBJ databases">
        <authorList>
            <person name="Suflita J.M."/>
            <person name="Marks C.R."/>
        </authorList>
    </citation>
    <scope>NUCLEOTIDE SEQUENCE [LARGE SCALE GENOMIC DNA]</scope>
    <source>
        <strain evidence="7 8">ALDC</strain>
    </source>
</reference>
<dbReference type="EMBL" id="CP040098">
    <property type="protein sequence ID" value="QCQ21616.1"/>
    <property type="molecule type" value="Genomic_DNA"/>
</dbReference>
<name>A0A4P8L183_9BACT</name>
<dbReference type="PROSITE" id="PS51379">
    <property type="entry name" value="4FE4S_FER_2"/>
    <property type="match status" value="1"/>
</dbReference>
<comment type="function">
    <text evidence="1 5">Ferredoxins are iron-sulfur proteins that transfer electrons in a wide variety of metabolic reactions.</text>
</comment>
<dbReference type="PRINTS" id="PR00352">
    <property type="entry name" value="3FE4SFRDOXIN"/>
</dbReference>
<dbReference type="GO" id="GO:0051536">
    <property type="term" value="F:iron-sulfur cluster binding"/>
    <property type="evidence" value="ECO:0007669"/>
    <property type="project" value="UniProtKB-KW"/>
</dbReference>
<dbReference type="OrthoDB" id="9803319at2"/>
<dbReference type="GO" id="GO:0005506">
    <property type="term" value="F:iron ion binding"/>
    <property type="evidence" value="ECO:0007669"/>
    <property type="project" value="UniProtKB-UniRule"/>
</dbReference>
<keyword evidence="2 5" id="KW-0479">Metal-binding</keyword>
<dbReference type="InterPro" id="IPR017900">
    <property type="entry name" value="4Fe4S_Fe_S_CS"/>
</dbReference>
<dbReference type="Proteomes" id="UP000298602">
    <property type="component" value="Chromosome"/>
</dbReference>
<keyword evidence="5" id="KW-0813">Transport</keyword>
<evidence type="ECO:0000313" key="7">
    <source>
        <dbReference type="EMBL" id="QCQ21616.1"/>
    </source>
</evidence>
<dbReference type="PROSITE" id="PS00198">
    <property type="entry name" value="4FE4S_FER_1"/>
    <property type="match status" value="1"/>
</dbReference>
<dbReference type="Gene3D" id="3.30.70.20">
    <property type="match status" value="1"/>
</dbReference>
<dbReference type="InterPro" id="IPR001080">
    <property type="entry name" value="3Fe4S_ferredoxin"/>
</dbReference>
<evidence type="ECO:0000256" key="3">
    <source>
        <dbReference type="ARBA" id="ARBA00023004"/>
    </source>
</evidence>
<evidence type="ECO:0000259" key="6">
    <source>
        <dbReference type="PROSITE" id="PS51379"/>
    </source>
</evidence>
<proteinExistence type="predicted"/>
<dbReference type="Pfam" id="PF13370">
    <property type="entry name" value="Fer4_13"/>
    <property type="match status" value="1"/>
</dbReference>
<dbReference type="RefSeq" id="WP_137423585.1">
    <property type="nucleotide sequence ID" value="NZ_CP040098.1"/>
</dbReference>
<keyword evidence="4 5" id="KW-0411">Iron-sulfur</keyword>
<keyword evidence="8" id="KW-1185">Reference proteome</keyword>
<feature type="domain" description="4Fe-4S ferredoxin-type" evidence="6">
    <location>
        <begin position="3"/>
        <end position="31"/>
    </location>
</feature>
<evidence type="ECO:0000256" key="1">
    <source>
        <dbReference type="ARBA" id="ARBA00003532"/>
    </source>
</evidence>
<accession>A0A4P8L183</accession>
<dbReference type="SUPFAM" id="SSF54862">
    <property type="entry name" value="4Fe-4S ferredoxins"/>
    <property type="match status" value="1"/>
</dbReference>
<evidence type="ECO:0000256" key="2">
    <source>
        <dbReference type="ARBA" id="ARBA00022723"/>
    </source>
</evidence>
<evidence type="ECO:0000256" key="4">
    <source>
        <dbReference type="ARBA" id="ARBA00023014"/>
    </source>
</evidence>
<dbReference type="AlphaFoldDB" id="A0A4P8L183"/>
<reference evidence="7 8" key="1">
    <citation type="submission" date="2019-05" db="EMBL/GenBank/DDBJ databases">
        <title>The Complete Genome Sequence of the n-alkane-degrading Desulfoglaeba alkanexedens ALDC reveals multiple alkylsuccinate synthase gene clusters.</title>
        <authorList>
            <person name="Callaghan A.V."/>
            <person name="Davidova I.A."/>
            <person name="Duncan K.E."/>
            <person name="Morris B."/>
            <person name="McInerney M.J."/>
        </authorList>
    </citation>
    <scope>NUCLEOTIDE SEQUENCE [LARGE SCALE GENOMIC DNA]</scope>
    <source>
        <strain evidence="7 8">ALDC</strain>
    </source>
</reference>
<sequence>MPKTPVIDLSTCSQCEGCVEVCPSVFRKNEAGYIEVLDLSDFAEECVEEAMKFCPAGCIHWEEEDT</sequence>
<dbReference type="GO" id="GO:0009055">
    <property type="term" value="F:electron transfer activity"/>
    <property type="evidence" value="ECO:0007669"/>
    <property type="project" value="UniProtKB-UniRule"/>
</dbReference>
<dbReference type="InterPro" id="IPR017896">
    <property type="entry name" value="4Fe4S_Fe-S-bd"/>
</dbReference>
<evidence type="ECO:0000256" key="5">
    <source>
        <dbReference type="RuleBase" id="RU368020"/>
    </source>
</evidence>
<gene>
    <name evidence="7" type="ORF">FDQ92_05145</name>
</gene>
<organism evidence="7 8">
    <name type="scientific">Desulfoglaeba alkanexedens ALDC</name>
    <dbReference type="NCBI Taxonomy" id="980445"/>
    <lineage>
        <taxon>Bacteria</taxon>
        <taxon>Pseudomonadati</taxon>
        <taxon>Thermodesulfobacteriota</taxon>
        <taxon>Syntrophobacteria</taxon>
        <taxon>Syntrophobacterales</taxon>
        <taxon>Syntrophobacteraceae</taxon>
        <taxon>Desulfoglaeba</taxon>
    </lineage>
</organism>
<evidence type="ECO:0000313" key="8">
    <source>
        <dbReference type="Proteomes" id="UP000298602"/>
    </source>
</evidence>
<keyword evidence="3 5" id="KW-0408">Iron</keyword>